<reference evidence="1 2" key="1">
    <citation type="submission" date="2019-10" db="EMBL/GenBank/DDBJ databases">
        <title>Dictyobacter vulcani sp. nov., within the class Ktedonobacteria, isolated from soil of volcanic Mt. Zao.</title>
        <authorList>
            <person name="Zheng Y."/>
            <person name="Wang C.M."/>
            <person name="Sakai Y."/>
            <person name="Abe K."/>
            <person name="Yokota A."/>
            <person name="Yabe S."/>
        </authorList>
    </citation>
    <scope>NUCLEOTIDE SEQUENCE [LARGE SCALE GENOMIC DNA]</scope>
    <source>
        <strain evidence="1 2">W12</strain>
    </source>
</reference>
<accession>A0A5J4KW12</accession>
<evidence type="ECO:0000313" key="1">
    <source>
        <dbReference type="EMBL" id="GER90727.1"/>
    </source>
</evidence>
<gene>
    <name evidence="1" type="ORF">KDW_48890</name>
</gene>
<evidence type="ECO:0000313" key="2">
    <source>
        <dbReference type="Proteomes" id="UP000326912"/>
    </source>
</evidence>
<organism evidence="1 2">
    <name type="scientific">Dictyobacter vulcani</name>
    <dbReference type="NCBI Taxonomy" id="2607529"/>
    <lineage>
        <taxon>Bacteria</taxon>
        <taxon>Bacillati</taxon>
        <taxon>Chloroflexota</taxon>
        <taxon>Ktedonobacteria</taxon>
        <taxon>Ktedonobacterales</taxon>
        <taxon>Dictyobacteraceae</taxon>
        <taxon>Dictyobacter</taxon>
    </lineage>
</organism>
<proteinExistence type="predicted"/>
<keyword evidence="2" id="KW-1185">Reference proteome</keyword>
<comment type="caution">
    <text evidence="1">The sequence shown here is derived from an EMBL/GenBank/DDBJ whole genome shotgun (WGS) entry which is preliminary data.</text>
</comment>
<dbReference type="EMBL" id="BKZW01000002">
    <property type="protein sequence ID" value="GER90727.1"/>
    <property type="molecule type" value="Genomic_DNA"/>
</dbReference>
<sequence>MDMERGDSWEQTGYARGVTFAAMKSSVTEQGYPVAYSDKLSYSMVFYVKIG</sequence>
<dbReference type="AlphaFoldDB" id="A0A5J4KW12"/>
<dbReference type="Proteomes" id="UP000326912">
    <property type="component" value="Unassembled WGS sequence"/>
</dbReference>
<name>A0A5J4KW12_9CHLR</name>
<protein>
    <submittedName>
        <fullName evidence="1">Uncharacterized protein</fullName>
    </submittedName>
</protein>